<evidence type="ECO:0000313" key="4">
    <source>
        <dbReference type="Proteomes" id="UP000199580"/>
    </source>
</evidence>
<dbReference type="AlphaFoldDB" id="A0A1G8VF96"/>
<dbReference type="Pfam" id="PF00415">
    <property type="entry name" value="RCC1"/>
    <property type="match status" value="6"/>
</dbReference>
<name>A0A1G8VF96_9FLAO</name>
<protein>
    <submittedName>
        <fullName evidence="3">Por secretion system C-terminal sorting domain-containing protein</fullName>
    </submittedName>
</protein>
<dbReference type="EMBL" id="FNEZ01000002">
    <property type="protein sequence ID" value="SDJ63800.1"/>
    <property type="molecule type" value="Genomic_DNA"/>
</dbReference>
<feature type="domain" description="Secretion system C-terminal sorting" evidence="2">
    <location>
        <begin position="407"/>
        <end position="475"/>
    </location>
</feature>
<dbReference type="InterPro" id="IPR000408">
    <property type="entry name" value="Reg_chr_condens"/>
</dbReference>
<gene>
    <name evidence="3" type="ORF">SAMN04487935_1290</name>
</gene>
<evidence type="ECO:0000259" key="2">
    <source>
        <dbReference type="Pfam" id="PF18962"/>
    </source>
</evidence>
<keyword evidence="4" id="KW-1185">Reference proteome</keyword>
<dbReference type="PROSITE" id="PS50012">
    <property type="entry name" value="RCC1_3"/>
    <property type="match status" value="5"/>
</dbReference>
<evidence type="ECO:0000256" key="1">
    <source>
        <dbReference type="ARBA" id="ARBA00022729"/>
    </source>
</evidence>
<dbReference type="GO" id="GO:0005737">
    <property type="term" value="C:cytoplasm"/>
    <property type="evidence" value="ECO:0007669"/>
    <property type="project" value="TreeGrafter"/>
</dbReference>
<dbReference type="PRINTS" id="PR00633">
    <property type="entry name" value="RCCNDNSATION"/>
</dbReference>
<dbReference type="PROSITE" id="PS00626">
    <property type="entry name" value="RCC1_2"/>
    <property type="match status" value="2"/>
</dbReference>
<dbReference type="NCBIfam" id="TIGR04183">
    <property type="entry name" value="Por_Secre_tail"/>
    <property type="match status" value="1"/>
</dbReference>
<dbReference type="Pfam" id="PF18962">
    <property type="entry name" value="Por_Secre_tail"/>
    <property type="match status" value="1"/>
</dbReference>
<accession>A0A1G8VF96</accession>
<proteinExistence type="predicted"/>
<sequence>MFFPILAPSYHNLYPHILIMKRYFLFLSLVFATIRPVYAQCWSQVSGGGYHAVALKSDGSLWAWGKNVSGQLGDGTFEDKTTPAQIGSNKNWLMISAGNEHTMAIKNDGTLWAWGENTYGQLGDSTYISSNLPKQIGTDTDWKYVSAGSIFTLALKEDGSLWSWGWNDHYELGTGNTESVTFPTHVGEDTDWQMVSASTLSATAIKTDHSIWSWGANVEGSLGAVILQFQEIPAQIGANVFDYGTTSSGGFTSMNIKTDGTIWGWGFNAYGTVGNGSSSNVRVPVRIGSDSDWVQAVTSTSITRGIKENGQLWVWGKNDIGQLGDGTTINKNSPVLIEPDKSWKSVSGRREFTIAIDSNNALWAWGDNSYGQLGDGTRNDKTTPVAISSNCQLMAQRFSGAKISLQLYPNPVNDILFIDNSEKTPIDFYTITDMTGKKVTEHDGSVSAVNLQELPAGIYIFQAFSGSSSFQSKFVKQ</sequence>
<reference evidence="3 4" key="1">
    <citation type="submission" date="2016-10" db="EMBL/GenBank/DDBJ databases">
        <authorList>
            <person name="de Groot N.N."/>
        </authorList>
    </citation>
    <scope>NUCLEOTIDE SEQUENCE [LARGE SCALE GENOMIC DNA]</scope>
    <source>
        <strain evidence="3 4">CGMCC 1.10076</strain>
    </source>
</reference>
<dbReference type="InterPro" id="IPR009091">
    <property type="entry name" value="RCC1/BLIP-II"/>
</dbReference>
<keyword evidence="1" id="KW-0732">Signal</keyword>
<dbReference type="SUPFAM" id="SSF50985">
    <property type="entry name" value="RCC1/BLIP-II"/>
    <property type="match status" value="2"/>
</dbReference>
<dbReference type="GO" id="GO:0005085">
    <property type="term" value="F:guanyl-nucleotide exchange factor activity"/>
    <property type="evidence" value="ECO:0007669"/>
    <property type="project" value="TreeGrafter"/>
</dbReference>
<dbReference type="Gene3D" id="2.130.10.30">
    <property type="entry name" value="Regulator of chromosome condensation 1/beta-lactamase-inhibitor protein II"/>
    <property type="match status" value="2"/>
</dbReference>
<dbReference type="STRING" id="1128970.SAMN04487935_1290"/>
<dbReference type="InterPro" id="IPR051553">
    <property type="entry name" value="Ran_GTPase-activating"/>
</dbReference>
<dbReference type="PANTHER" id="PTHR45982">
    <property type="entry name" value="REGULATOR OF CHROMOSOME CONDENSATION"/>
    <property type="match status" value="1"/>
</dbReference>
<dbReference type="OrthoDB" id="1081439at2"/>
<organism evidence="3 4">
    <name type="scientific">Flavobacterium noncentrifugens</name>
    <dbReference type="NCBI Taxonomy" id="1128970"/>
    <lineage>
        <taxon>Bacteria</taxon>
        <taxon>Pseudomonadati</taxon>
        <taxon>Bacteroidota</taxon>
        <taxon>Flavobacteriia</taxon>
        <taxon>Flavobacteriales</taxon>
        <taxon>Flavobacteriaceae</taxon>
        <taxon>Flavobacterium</taxon>
    </lineage>
</organism>
<dbReference type="PANTHER" id="PTHR45982:SF1">
    <property type="entry name" value="REGULATOR OF CHROMOSOME CONDENSATION"/>
    <property type="match status" value="1"/>
</dbReference>
<evidence type="ECO:0000313" key="3">
    <source>
        <dbReference type="EMBL" id="SDJ63800.1"/>
    </source>
</evidence>
<dbReference type="InterPro" id="IPR026444">
    <property type="entry name" value="Secre_tail"/>
</dbReference>
<dbReference type="Proteomes" id="UP000199580">
    <property type="component" value="Unassembled WGS sequence"/>
</dbReference>